<dbReference type="EMBL" id="CAXAJV020001301">
    <property type="protein sequence ID" value="CAL7951819.1"/>
    <property type="molecule type" value="Genomic_DNA"/>
</dbReference>
<comment type="caution">
    <text evidence="9">The sequence shown here is derived from an EMBL/GenBank/DDBJ whole genome shotgun (WGS) entry which is preliminary data.</text>
</comment>
<keyword evidence="10" id="KW-1185">Reference proteome</keyword>
<feature type="transmembrane region" description="Helical" evidence="8">
    <location>
        <begin position="467"/>
        <end position="492"/>
    </location>
</feature>
<evidence type="ECO:0000256" key="2">
    <source>
        <dbReference type="ARBA" id="ARBA00010532"/>
    </source>
</evidence>
<dbReference type="PANTHER" id="PTHR11923">
    <property type="entry name" value="SCAVENGER RECEPTOR CLASS B TYPE-1 SR-B1"/>
    <property type="match status" value="1"/>
</dbReference>
<keyword evidence="6 8" id="KW-0472">Membrane</keyword>
<comment type="similarity">
    <text evidence="2">Belongs to the CD36 family.</text>
</comment>
<proteinExistence type="inferred from homology"/>
<evidence type="ECO:0000256" key="1">
    <source>
        <dbReference type="ARBA" id="ARBA00004236"/>
    </source>
</evidence>
<evidence type="ECO:0000256" key="4">
    <source>
        <dbReference type="ARBA" id="ARBA00022692"/>
    </source>
</evidence>
<dbReference type="InterPro" id="IPR002159">
    <property type="entry name" value="CD36_fam"/>
</dbReference>
<protein>
    <recommendedName>
        <fullName evidence="11">Scavenger receptor class B member 1</fullName>
    </recommendedName>
</protein>
<gene>
    <name evidence="9" type="ORF">XYLVIOL_LOCUS10714</name>
</gene>
<keyword evidence="3" id="KW-1003">Cell membrane</keyword>
<organism evidence="9 10">
    <name type="scientific">Xylocopa violacea</name>
    <name type="common">Violet carpenter bee</name>
    <name type="synonym">Apis violacea</name>
    <dbReference type="NCBI Taxonomy" id="135666"/>
    <lineage>
        <taxon>Eukaryota</taxon>
        <taxon>Metazoa</taxon>
        <taxon>Ecdysozoa</taxon>
        <taxon>Arthropoda</taxon>
        <taxon>Hexapoda</taxon>
        <taxon>Insecta</taxon>
        <taxon>Pterygota</taxon>
        <taxon>Neoptera</taxon>
        <taxon>Endopterygota</taxon>
        <taxon>Hymenoptera</taxon>
        <taxon>Apocrita</taxon>
        <taxon>Aculeata</taxon>
        <taxon>Apoidea</taxon>
        <taxon>Anthophila</taxon>
        <taxon>Apidae</taxon>
        <taxon>Xylocopa</taxon>
        <taxon>Xylocopa</taxon>
    </lineage>
</organism>
<evidence type="ECO:0000256" key="3">
    <source>
        <dbReference type="ARBA" id="ARBA00022475"/>
    </source>
</evidence>
<evidence type="ECO:0000256" key="5">
    <source>
        <dbReference type="ARBA" id="ARBA00022989"/>
    </source>
</evidence>
<reference evidence="9 10" key="1">
    <citation type="submission" date="2024-08" db="EMBL/GenBank/DDBJ databases">
        <authorList>
            <person name="Will J Nash"/>
            <person name="Angela Man"/>
            <person name="Seanna McTaggart"/>
            <person name="Kendall Baker"/>
            <person name="Tom Barker"/>
            <person name="Leah Catchpole"/>
            <person name="Alex Durrant"/>
            <person name="Karim Gharbi"/>
            <person name="Naomi Irish"/>
            <person name="Gemy Kaithakottil"/>
            <person name="Debby Ku"/>
            <person name="Aaliyah Providence"/>
            <person name="Felix Shaw"/>
            <person name="David Swarbreck"/>
            <person name="Chris Watkins"/>
            <person name="Ann M. McCartney"/>
            <person name="Giulio Formenti"/>
            <person name="Alice Mouton"/>
            <person name="Noel Vella"/>
            <person name="Bjorn M von Reumont"/>
            <person name="Adriana Vella"/>
            <person name="Wilfried Haerty"/>
        </authorList>
    </citation>
    <scope>NUCLEOTIDE SEQUENCE [LARGE SCALE GENOMIC DNA]</scope>
</reference>
<keyword evidence="7" id="KW-0325">Glycoprotein</keyword>
<evidence type="ECO:0000313" key="9">
    <source>
        <dbReference type="EMBL" id="CAL7951819.1"/>
    </source>
</evidence>
<comment type="subcellular location">
    <subcellularLocation>
        <location evidence="1">Cell membrane</location>
    </subcellularLocation>
</comment>
<name>A0ABP1PF17_XYLVO</name>
<keyword evidence="4 8" id="KW-0812">Transmembrane</keyword>
<evidence type="ECO:0000256" key="8">
    <source>
        <dbReference type="SAM" id="Phobius"/>
    </source>
</evidence>
<dbReference type="Pfam" id="PF01130">
    <property type="entry name" value="CD36"/>
    <property type="match status" value="1"/>
</dbReference>
<dbReference type="Proteomes" id="UP001642520">
    <property type="component" value="Unassembled WGS sequence"/>
</dbReference>
<evidence type="ECO:0000256" key="6">
    <source>
        <dbReference type="ARBA" id="ARBA00023136"/>
    </source>
</evidence>
<sequence length="539" mass="61959">MKFTVPLQQFRKCIFLFAMGIICSALAYIINVVNPVKLIVDSKLKMTPGSLLFELWKQPPIDVFIKVYIFNITNAEEFLQGGVNLKVEEIGPYVYQEVVTNENVTWYENNTVSYNPKRTVLYIPELSVGDPQKDMIRVPNIPMLGLTSTLHDAGFFINYPWSQLLNMLDSQPILYISVHDYLWGYEDRLIRLANTIVPRFIDFHKFGLLDRMYDEGNNIVVMNVGHNDNMTDEEGRYLSIETYNGSPGMKQWGYQEEEGNNTYPENTICNRIKGCTEGELFPRNLDKRAVFRVYRKAFCRTVPIVFKEEITLENGLLGYLYNLPDNFLDPPDENPDNACYCRNRKKCLKKGLSDMSPCYYNIPAALSLPHFIYTNSNLAENVEGLNPDPERHATRVILEPTTGIPLNVNSRVQVNLITEHTIYTSRTRPFNDMTIPLFWTDLEIPLLSSHLLLLVKLIIHIAPITQIVIMWLLAIAGVLMCLLSIPAMLWTINQQQESPLSSERRDSCDLRIPLNYGQYTTMHILPAIKKITSRTDIFS</sequence>
<evidence type="ECO:0008006" key="11">
    <source>
        <dbReference type="Google" id="ProtNLM"/>
    </source>
</evidence>
<dbReference type="PANTHER" id="PTHR11923:SF104">
    <property type="entry name" value="FI07620P"/>
    <property type="match status" value="1"/>
</dbReference>
<accession>A0ABP1PF17</accession>
<feature type="transmembrane region" description="Helical" evidence="8">
    <location>
        <begin position="12"/>
        <end position="30"/>
    </location>
</feature>
<dbReference type="PRINTS" id="PR01609">
    <property type="entry name" value="CD36FAMILY"/>
</dbReference>
<keyword evidence="5 8" id="KW-1133">Transmembrane helix</keyword>
<evidence type="ECO:0000256" key="7">
    <source>
        <dbReference type="ARBA" id="ARBA00023180"/>
    </source>
</evidence>
<evidence type="ECO:0000313" key="10">
    <source>
        <dbReference type="Proteomes" id="UP001642520"/>
    </source>
</evidence>